<keyword evidence="2" id="KW-0560">Oxidoreductase</keyword>
<dbReference type="Pfam" id="PF03807">
    <property type="entry name" value="F420_oxidored"/>
    <property type="match status" value="1"/>
</dbReference>
<dbReference type="Gene3D" id="3.40.50.720">
    <property type="entry name" value="NAD(P)-binding Rossmann-like Domain"/>
    <property type="match status" value="1"/>
</dbReference>
<dbReference type="GO" id="GO:0004735">
    <property type="term" value="F:pyrroline-5-carboxylate reductase activity"/>
    <property type="evidence" value="ECO:0007669"/>
    <property type="project" value="TreeGrafter"/>
</dbReference>
<dbReference type="InterPro" id="IPR028939">
    <property type="entry name" value="P5C_Rdtase_cat_N"/>
</dbReference>
<organism evidence="4 5">
    <name type="scientific">Escallonia herrerae</name>
    <dbReference type="NCBI Taxonomy" id="1293975"/>
    <lineage>
        <taxon>Eukaryota</taxon>
        <taxon>Viridiplantae</taxon>
        <taxon>Streptophyta</taxon>
        <taxon>Embryophyta</taxon>
        <taxon>Tracheophyta</taxon>
        <taxon>Spermatophyta</taxon>
        <taxon>Magnoliopsida</taxon>
        <taxon>eudicotyledons</taxon>
        <taxon>Gunneridae</taxon>
        <taxon>Pentapetalae</taxon>
        <taxon>asterids</taxon>
        <taxon>campanulids</taxon>
        <taxon>Escalloniales</taxon>
        <taxon>Escalloniaceae</taxon>
        <taxon>Escallonia</taxon>
    </lineage>
</organism>
<evidence type="ECO:0000256" key="1">
    <source>
        <dbReference type="ARBA" id="ARBA00005525"/>
    </source>
</evidence>
<feature type="domain" description="Pyrroline-5-carboxylate reductase catalytic N-terminal" evidence="3">
    <location>
        <begin position="13"/>
        <end position="82"/>
    </location>
</feature>
<reference evidence="4" key="1">
    <citation type="submission" date="2022-12" db="EMBL/GenBank/DDBJ databases">
        <title>Draft genome assemblies for two species of Escallonia (Escalloniales).</title>
        <authorList>
            <person name="Chanderbali A."/>
            <person name="Dervinis C."/>
            <person name="Anghel I."/>
            <person name="Soltis D."/>
            <person name="Soltis P."/>
            <person name="Zapata F."/>
        </authorList>
    </citation>
    <scope>NUCLEOTIDE SEQUENCE</scope>
    <source>
        <strain evidence="4">UCBG64.0493</strain>
        <tissue evidence="4">Leaf</tissue>
    </source>
</reference>
<dbReference type="PANTHER" id="PTHR11645:SF0">
    <property type="entry name" value="PYRROLINE-5-CARBOXYLATE REDUCTASE 3"/>
    <property type="match status" value="1"/>
</dbReference>
<comment type="similarity">
    <text evidence="1">Belongs to the pyrroline-5-carboxylate reductase family.</text>
</comment>
<evidence type="ECO:0000313" key="5">
    <source>
        <dbReference type="Proteomes" id="UP001188597"/>
    </source>
</evidence>
<dbReference type="PANTHER" id="PTHR11645">
    <property type="entry name" value="PYRROLINE-5-CARBOXYLATE REDUCTASE"/>
    <property type="match status" value="1"/>
</dbReference>
<dbReference type="GO" id="GO:0055129">
    <property type="term" value="P:L-proline biosynthetic process"/>
    <property type="evidence" value="ECO:0007669"/>
    <property type="project" value="TreeGrafter"/>
</dbReference>
<evidence type="ECO:0000259" key="3">
    <source>
        <dbReference type="Pfam" id="PF03807"/>
    </source>
</evidence>
<protein>
    <recommendedName>
        <fullName evidence="3">Pyrroline-5-carboxylate reductase catalytic N-terminal domain-containing protein</fullName>
    </recommendedName>
</protein>
<dbReference type="Proteomes" id="UP001188597">
    <property type="component" value="Unassembled WGS sequence"/>
</dbReference>
<keyword evidence="5" id="KW-1185">Reference proteome</keyword>
<proteinExistence type="inferred from homology"/>
<evidence type="ECO:0000313" key="4">
    <source>
        <dbReference type="EMBL" id="KAK3012675.1"/>
    </source>
</evidence>
<gene>
    <name evidence="4" type="ORF">RJ639_009871</name>
</gene>
<name>A0AA89ART4_9ASTE</name>
<dbReference type="AlphaFoldDB" id="A0AA89ART4"/>
<sequence length="179" mass="19356">MSGVTPIPTDTYRIGFIGAGKIAESIARGVVESNILPASRISTAHSGSGRRDAFQSFGVKVRDHNKIVVQDSDVVIFSVRPQIGTYATLWGLSETCLAFKETTVDTGPEPNHTFSRLNVLQYFGNSDKLDVTMLAGSVPSAVVKAWLKLMLEWAGHSRFIRVMPITPAAVGKAASGMWF</sequence>
<dbReference type="EMBL" id="JAVXUP010001360">
    <property type="protein sequence ID" value="KAK3012675.1"/>
    <property type="molecule type" value="Genomic_DNA"/>
</dbReference>
<accession>A0AA89ART4</accession>
<comment type="caution">
    <text evidence="4">The sequence shown here is derived from an EMBL/GenBank/DDBJ whole genome shotgun (WGS) entry which is preliminary data.</text>
</comment>
<dbReference type="InterPro" id="IPR036291">
    <property type="entry name" value="NAD(P)-bd_dom_sf"/>
</dbReference>
<evidence type="ECO:0000256" key="2">
    <source>
        <dbReference type="ARBA" id="ARBA00023002"/>
    </source>
</evidence>
<dbReference type="SUPFAM" id="SSF51735">
    <property type="entry name" value="NAD(P)-binding Rossmann-fold domains"/>
    <property type="match status" value="1"/>
</dbReference>